<protein>
    <submittedName>
        <fullName evidence="1">Uncharacterized protein</fullName>
    </submittedName>
</protein>
<evidence type="ECO:0000313" key="1">
    <source>
        <dbReference type="EMBL" id="MFB9838415.1"/>
    </source>
</evidence>
<reference evidence="1 2" key="1">
    <citation type="submission" date="2024-09" db="EMBL/GenBank/DDBJ databases">
        <authorList>
            <person name="Sun Q."/>
            <person name="Mori K."/>
        </authorList>
    </citation>
    <scope>NUCLEOTIDE SEQUENCE [LARGE SCALE GENOMIC DNA]</scope>
    <source>
        <strain evidence="1 2">TBRC 0563</strain>
    </source>
</reference>
<gene>
    <name evidence="1" type="ORF">ACFFNX_40325</name>
</gene>
<organism evidence="1 2">
    <name type="scientific">Actinoallomurus acaciae</name>
    <dbReference type="NCBI Taxonomy" id="502577"/>
    <lineage>
        <taxon>Bacteria</taxon>
        <taxon>Bacillati</taxon>
        <taxon>Actinomycetota</taxon>
        <taxon>Actinomycetes</taxon>
        <taxon>Streptosporangiales</taxon>
        <taxon>Thermomonosporaceae</taxon>
        <taxon>Actinoallomurus</taxon>
    </lineage>
</organism>
<keyword evidence="2" id="KW-1185">Reference proteome</keyword>
<name>A0ABV5YTS5_9ACTN</name>
<dbReference type="Proteomes" id="UP001589627">
    <property type="component" value="Unassembled WGS sequence"/>
</dbReference>
<comment type="caution">
    <text evidence="1">The sequence shown here is derived from an EMBL/GenBank/DDBJ whole genome shotgun (WGS) entry which is preliminary data.</text>
</comment>
<sequence length="64" mass="7079">MDSLAGLNALIDQWDTEDDQRRIGSRARTVGEYFAIEQPLPDEPFPIGRVTTRASTVARRSACG</sequence>
<accession>A0ABV5YTS5</accession>
<dbReference type="EMBL" id="JBHLZP010000511">
    <property type="protein sequence ID" value="MFB9838415.1"/>
    <property type="molecule type" value="Genomic_DNA"/>
</dbReference>
<proteinExistence type="predicted"/>
<dbReference type="RefSeq" id="WP_378211447.1">
    <property type="nucleotide sequence ID" value="NZ_JBHLZP010000511.1"/>
</dbReference>
<evidence type="ECO:0000313" key="2">
    <source>
        <dbReference type="Proteomes" id="UP001589627"/>
    </source>
</evidence>